<feature type="transmembrane region" description="Helical" evidence="7">
    <location>
        <begin position="87"/>
        <end position="116"/>
    </location>
</feature>
<comment type="similarity">
    <text evidence="2">Belongs to the MscS (TC 1.A.23) family.</text>
</comment>
<dbReference type="InterPro" id="IPR045275">
    <property type="entry name" value="MscS_archaea/bacteria_type"/>
</dbReference>
<protein>
    <submittedName>
        <fullName evidence="11">Mechanosensitive ion channel</fullName>
    </submittedName>
</protein>
<dbReference type="EMBL" id="CP034563">
    <property type="protein sequence ID" value="AZQ65418.1"/>
    <property type="molecule type" value="Genomic_DNA"/>
</dbReference>
<dbReference type="SUPFAM" id="SSF82861">
    <property type="entry name" value="Mechanosensitive channel protein MscS (YggB), transmembrane region"/>
    <property type="match status" value="1"/>
</dbReference>
<dbReference type="Proteomes" id="UP000267268">
    <property type="component" value="Chromosome 2"/>
</dbReference>
<evidence type="ECO:0000256" key="5">
    <source>
        <dbReference type="ARBA" id="ARBA00022989"/>
    </source>
</evidence>
<dbReference type="InterPro" id="IPR011066">
    <property type="entry name" value="MscS_channel_C_sf"/>
</dbReference>
<gene>
    <name evidence="11" type="ORF">EI427_24725</name>
</gene>
<dbReference type="Pfam" id="PF21088">
    <property type="entry name" value="MS_channel_1st"/>
    <property type="match status" value="1"/>
</dbReference>
<dbReference type="InterPro" id="IPR011014">
    <property type="entry name" value="MscS_channel_TM-2"/>
</dbReference>
<dbReference type="RefSeq" id="WP_126620111.1">
    <property type="nucleotide sequence ID" value="NZ_CP034563.1"/>
</dbReference>
<dbReference type="InterPro" id="IPR010920">
    <property type="entry name" value="LSM_dom_sf"/>
</dbReference>
<dbReference type="KEGG" id="fll:EI427_24725"/>
<dbReference type="GO" id="GO:0005886">
    <property type="term" value="C:plasma membrane"/>
    <property type="evidence" value="ECO:0007669"/>
    <property type="project" value="UniProtKB-SubCell"/>
</dbReference>
<dbReference type="AlphaFoldDB" id="A0A3Q9FT71"/>
<dbReference type="GO" id="GO:0008381">
    <property type="term" value="F:mechanosensitive monoatomic ion channel activity"/>
    <property type="evidence" value="ECO:0007669"/>
    <property type="project" value="InterPro"/>
</dbReference>
<dbReference type="Gene3D" id="1.10.287.1260">
    <property type="match status" value="1"/>
</dbReference>
<feature type="transmembrane region" description="Helical" evidence="7">
    <location>
        <begin position="18"/>
        <end position="35"/>
    </location>
</feature>
<evidence type="ECO:0000256" key="7">
    <source>
        <dbReference type="SAM" id="Phobius"/>
    </source>
</evidence>
<dbReference type="InterPro" id="IPR049278">
    <property type="entry name" value="MS_channel_C"/>
</dbReference>
<feature type="domain" description="Mechanosensitive ion channel MscS" evidence="8">
    <location>
        <begin position="105"/>
        <end position="171"/>
    </location>
</feature>
<keyword evidence="3" id="KW-1003">Cell membrane</keyword>
<keyword evidence="4 7" id="KW-0812">Transmembrane</keyword>
<comment type="subcellular location">
    <subcellularLocation>
        <location evidence="1">Cell membrane</location>
        <topology evidence="1">Multi-pass membrane protein</topology>
    </subcellularLocation>
</comment>
<dbReference type="InterPro" id="IPR006685">
    <property type="entry name" value="MscS_channel_2nd"/>
</dbReference>
<evidence type="ECO:0000259" key="8">
    <source>
        <dbReference type="Pfam" id="PF00924"/>
    </source>
</evidence>
<evidence type="ECO:0000256" key="6">
    <source>
        <dbReference type="ARBA" id="ARBA00023136"/>
    </source>
</evidence>
<feature type="transmembrane region" description="Helical" evidence="7">
    <location>
        <begin position="56"/>
        <end position="75"/>
    </location>
</feature>
<dbReference type="Gene3D" id="3.30.70.100">
    <property type="match status" value="1"/>
</dbReference>
<dbReference type="PANTHER" id="PTHR30221:SF1">
    <property type="entry name" value="SMALL-CONDUCTANCE MECHANOSENSITIVE CHANNEL"/>
    <property type="match status" value="1"/>
</dbReference>
<name>A0A3Q9FT71_9BACT</name>
<dbReference type="OrthoDB" id="9809206at2"/>
<reference evidence="11 12" key="1">
    <citation type="submission" date="2018-12" db="EMBL/GenBank/DDBJ databases">
        <title>Flammeovirga pectinis sp. nov., isolated from the gut of the Korean scallop, Patinopecten yessoensis.</title>
        <authorList>
            <person name="Bae J.-W."/>
            <person name="Jeong Y.-S."/>
            <person name="Kang W."/>
        </authorList>
    </citation>
    <scope>NUCLEOTIDE SEQUENCE [LARGE SCALE GENOMIC DNA]</scope>
    <source>
        <strain evidence="11 12">L12M1</strain>
    </source>
</reference>
<evidence type="ECO:0000256" key="2">
    <source>
        <dbReference type="ARBA" id="ARBA00008017"/>
    </source>
</evidence>
<dbReference type="InterPro" id="IPR023408">
    <property type="entry name" value="MscS_beta-dom_sf"/>
</dbReference>
<dbReference type="Gene3D" id="2.30.30.60">
    <property type="match status" value="1"/>
</dbReference>
<dbReference type="Pfam" id="PF00924">
    <property type="entry name" value="MS_channel_2nd"/>
    <property type="match status" value="1"/>
</dbReference>
<dbReference type="InterPro" id="IPR049142">
    <property type="entry name" value="MS_channel_1st"/>
</dbReference>
<evidence type="ECO:0000256" key="1">
    <source>
        <dbReference type="ARBA" id="ARBA00004651"/>
    </source>
</evidence>
<evidence type="ECO:0000313" key="12">
    <source>
        <dbReference type="Proteomes" id="UP000267268"/>
    </source>
</evidence>
<dbReference type="SUPFAM" id="SSF50182">
    <property type="entry name" value="Sm-like ribonucleoproteins"/>
    <property type="match status" value="1"/>
</dbReference>
<evidence type="ECO:0000259" key="10">
    <source>
        <dbReference type="Pfam" id="PF21088"/>
    </source>
</evidence>
<keyword evidence="6 7" id="KW-0472">Membrane</keyword>
<dbReference type="PANTHER" id="PTHR30221">
    <property type="entry name" value="SMALL-CONDUCTANCE MECHANOSENSITIVE CHANNEL"/>
    <property type="match status" value="1"/>
</dbReference>
<organism evidence="11 12">
    <name type="scientific">Flammeovirga pectinis</name>
    <dbReference type="NCBI Taxonomy" id="2494373"/>
    <lineage>
        <taxon>Bacteria</taxon>
        <taxon>Pseudomonadati</taxon>
        <taxon>Bacteroidota</taxon>
        <taxon>Cytophagia</taxon>
        <taxon>Cytophagales</taxon>
        <taxon>Flammeovirgaceae</taxon>
        <taxon>Flammeovirga</taxon>
    </lineage>
</organism>
<evidence type="ECO:0000259" key="9">
    <source>
        <dbReference type="Pfam" id="PF21082"/>
    </source>
</evidence>
<evidence type="ECO:0000256" key="3">
    <source>
        <dbReference type="ARBA" id="ARBA00022475"/>
    </source>
</evidence>
<keyword evidence="5 7" id="KW-1133">Transmembrane helix</keyword>
<proteinExistence type="inferred from homology"/>
<dbReference type="SUPFAM" id="SSF82689">
    <property type="entry name" value="Mechanosensitive channel protein MscS (YggB), C-terminal domain"/>
    <property type="match status" value="1"/>
</dbReference>
<accession>A0A3Q9FT71</accession>
<feature type="domain" description="Mechanosensitive ion channel MscS C-terminal" evidence="9">
    <location>
        <begin position="177"/>
        <end position="260"/>
    </location>
</feature>
<keyword evidence="12" id="KW-1185">Reference proteome</keyword>
<sequence length="287" mass="31611">MEEITQYQDDILRLFSRYGLQMIQGIAFFWIGTKITKRITLIVNKQIKKKSTNHALIDFFTQLTSVSLTVIIFIGSIDMAGVETTSFIAMLGSAGLAVGLALQGSLANIAGGALLLTLRPFRKGEFIEVNGHLGTVIDVGLFATTIQTPKMRQVFLPNGSLAGGVIKNYSREGITRVDVPIGISYGADIKEARNVLLNVIMNDKRVLKDPEAPVVFVTNLGDSSVDLQLRAFVKIEDYWGFLFETLEECKIALDNNKIEIPFPQRVLHIEKGETETSDIGDLMADIA</sequence>
<feature type="domain" description="Mechanosensitive ion channel transmembrane helices 2/3" evidence="10">
    <location>
        <begin position="63"/>
        <end position="103"/>
    </location>
</feature>
<evidence type="ECO:0000256" key="4">
    <source>
        <dbReference type="ARBA" id="ARBA00022692"/>
    </source>
</evidence>
<dbReference type="Pfam" id="PF21082">
    <property type="entry name" value="MS_channel_3rd"/>
    <property type="match status" value="1"/>
</dbReference>
<evidence type="ECO:0000313" key="11">
    <source>
        <dbReference type="EMBL" id="AZQ65418.1"/>
    </source>
</evidence>